<feature type="compositionally biased region" description="Basic residues" evidence="1">
    <location>
        <begin position="201"/>
        <end position="212"/>
    </location>
</feature>
<keyword evidence="3" id="KW-1185">Reference proteome</keyword>
<evidence type="ECO:0000313" key="3">
    <source>
        <dbReference type="Proteomes" id="UP000053477"/>
    </source>
</evidence>
<feature type="region of interest" description="Disordered" evidence="1">
    <location>
        <begin position="1"/>
        <end position="217"/>
    </location>
</feature>
<reference evidence="2 3" key="1">
    <citation type="submission" date="2015-04" db="EMBL/GenBank/DDBJ databases">
        <title>Complete genome sequence of Schizopora paradoxa KUC8140, a cosmopolitan wood degrader in East Asia.</title>
        <authorList>
            <consortium name="DOE Joint Genome Institute"/>
            <person name="Min B."/>
            <person name="Park H."/>
            <person name="Jang Y."/>
            <person name="Kim J.-J."/>
            <person name="Kim K.H."/>
            <person name="Pangilinan J."/>
            <person name="Lipzen A."/>
            <person name="Riley R."/>
            <person name="Grigoriev I.V."/>
            <person name="Spatafora J.W."/>
            <person name="Choi I.-G."/>
        </authorList>
    </citation>
    <scope>NUCLEOTIDE SEQUENCE [LARGE SCALE GENOMIC DNA]</scope>
    <source>
        <strain evidence="2 3">KUC8140</strain>
    </source>
</reference>
<dbReference type="InParanoid" id="A0A0H2RS97"/>
<dbReference type="Proteomes" id="UP000053477">
    <property type="component" value="Unassembled WGS sequence"/>
</dbReference>
<evidence type="ECO:0000313" key="2">
    <source>
        <dbReference type="EMBL" id="KLO12323.1"/>
    </source>
</evidence>
<gene>
    <name evidence="2" type="ORF">SCHPADRAFT_425960</name>
</gene>
<feature type="compositionally biased region" description="Acidic residues" evidence="1">
    <location>
        <begin position="96"/>
        <end position="106"/>
    </location>
</feature>
<name>A0A0H2RS97_9AGAM</name>
<feature type="compositionally biased region" description="Basic and acidic residues" evidence="1">
    <location>
        <begin position="31"/>
        <end position="95"/>
    </location>
</feature>
<feature type="compositionally biased region" description="Basic and acidic residues" evidence="1">
    <location>
        <begin position="147"/>
        <end position="161"/>
    </location>
</feature>
<accession>A0A0H2RS97</accession>
<feature type="region of interest" description="Disordered" evidence="1">
    <location>
        <begin position="275"/>
        <end position="298"/>
    </location>
</feature>
<dbReference type="EMBL" id="KQ085980">
    <property type="protein sequence ID" value="KLO12323.1"/>
    <property type="molecule type" value="Genomic_DNA"/>
</dbReference>
<organism evidence="2 3">
    <name type="scientific">Schizopora paradoxa</name>
    <dbReference type="NCBI Taxonomy" id="27342"/>
    <lineage>
        <taxon>Eukaryota</taxon>
        <taxon>Fungi</taxon>
        <taxon>Dikarya</taxon>
        <taxon>Basidiomycota</taxon>
        <taxon>Agaricomycotina</taxon>
        <taxon>Agaricomycetes</taxon>
        <taxon>Hymenochaetales</taxon>
        <taxon>Schizoporaceae</taxon>
        <taxon>Schizopora</taxon>
    </lineage>
</organism>
<evidence type="ECO:0000256" key="1">
    <source>
        <dbReference type="SAM" id="MobiDB-lite"/>
    </source>
</evidence>
<feature type="compositionally biased region" description="Basic residues" evidence="1">
    <location>
        <begin position="1"/>
        <end position="10"/>
    </location>
</feature>
<proteinExistence type="predicted"/>
<dbReference type="OrthoDB" id="3253399at2759"/>
<sequence length="298" mass="32793">MPAQGKRKHVRSDDDSDSDAPEETSLAQGKADFKKKEADVQSARNEARRKAKDANRQKDAKLKQRAEATRGSKDGAVREELSVEDRMERAMREAAGEEDGSEEEDGTYGSNERGEGSSSSGSEDEAMEEDGDSDEESEFGGFADDSESIKQTRSTRTERSSNPDYLPDEIFESGLSSLAKESRGSNQNATKKQKRLETKKTHQTKNKHRHGGSVKDIVFGSKVIRTLPSSKSIITKAAAASRTLPPKNAKHFLHKTLGLRNDSSEQVKRNGWEHRAANVGSLQTRSGLPAARFVRNAK</sequence>
<dbReference type="AlphaFoldDB" id="A0A0H2RS97"/>
<dbReference type="STRING" id="27342.A0A0H2RS97"/>
<protein>
    <submittedName>
        <fullName evidence="2">Uncharacterized protein</fullName>
    </submittedName>
</protein>
<feature type="compositionally biased region" description="Acidic residues" evidence="1">
    <location>
        <begin position="122"/>
        <end position="138"/>
    </location>
</feature>